<dbReference type="STRING" id="1205910.B005_4217"/>
<dbReference type="AlphaFoldDB" id="J7L792"/>
<dbReference type="PATRIC" id="fig|1205910.3.peg.3993"/>
<evidence type="ECO:0000313" key="3">
    <source>
        <dbReference type="Proteomes" id="UP000003779"/>
    </source>
</evidence>
<protein>
    <submittedName>
        <fullName evidence="2">Uncharacterized protein</fullName>
    </submittedName>
</protein>
<name>J7L792_NOCAA</name>
<sequence length="206" mass="22054">MFSGSPRPRRRAGPTMDGHGAWHNHGMSILQRSTDRRSISRPSAASPLVALPLACLLLSACAPEGGAVGAIATGHFSARHHFPVIMVSWCGDSPPARIDLSSEEHEWRLTATREFSEQPLEVNLAAPGEDWTITGPPAYRIAPGSPDLEYLLGVTSEVGVEGENENDIASLRFDTETLAGDDGVYVGTHQDDQGSLVDRAAFPPEC</sequence>
<dbReference type="KEGG" id="nal:B005_4217"/>
<dbReference type="HOGENOM" id="CLU_1330790_0_0_11"/>
<proteinExistence type="predicted"/>
<evidence type="ECO:0000256" key="1">
    <source>
        <dbReference type="SAM" id="MobiDB-lite"/>
    </source>
</evidence>
<accession>J7L792</accession>
<organism evidence="2 3">
    <name type="scientific">Nocardiopsis alba (strain ATCC BAA-2165 / BE74)</name>
    <dbReference type="NCBI Taxonomy" id="1205910"/>
    <lineage>
        <taxon>Bacteria</taxon>
        <taxon>Bacillati</taxon>
        <taxon>Actinomycetota</taxon>
        <taxon>Actinomycetes</taxon>
        <taxon>Streptosporangiales</taxon>
        <taxon>Nocardiopsidaceae</taxon>
        <taxon>Nocardiopsis</taxon>
    </lineage>
</organism>
<gene>
    <name evidence="2" type="ordered locus">B005_4217</name>
</gene>
<evidence type="ECO:0000313" key="2">
    <source>
        <dbReference type="EMBL" id="AFR08531.1"/>
    </source>
</evidence>
<reference evidence="3" key="2">
    <citation type="submission" date="2012-08" db="EMBL/GenBank/DDBJ databases">
        <title>Whole-genome sequence of Nocardiopsis alba strain ATCC BAA-2165 associated with honeybees.</title>
        <authorList>
            <person name="Qiao J."/>
            <person name="Chen L."/>
            <person name="Li Y."/>
            <person name="Wang J."/>
            <person name="Zhang W."/>
            <person name="Chen S."/>
        </authorList>
    </citation>
    <scope>NUCLEOTIDE SEQUENCE [LARGE SCALE GENOMIC DNA]</scope>
    <source>
        <strain evidence="3">ATCC BAA-2165 / BE74</strain>
    </source>
</reference>
<dbReference type="Proteomes" id="UP000003779">
    <property type="component" value="Chromosome"/>
</dbReference>
<reference evidence="2 3" key="1">
    <citation type="journal article" date="2012" name="J. Bacteriol.">
        <title>Whole-Genome Sequence of Nocardiopsis alba Strain ATCC BAA-2165, Associated with Honeybees.</title>
        <authorList>
            <person name="Qiao J."/>
            <person name="Chen L."/>
            <person name="Li Y."/>
            <person name="Wang J."/>
            <person name="Zhang W."/>
            <person name="Chen S."/>
        </authorList>
    </citation>
    <scope>NUCLEOTIDE SEQUENCE [LARGE SCALE GENOMIC DNA]</scope>
    <source>
        <strain evidence="3">ATCC BAA-2165 / BE74</strain>
    </source>
</reference>
<dbReference type="EMBL" id="CP003788">
    <property type="protein sequence ID" value="AFR08531.1"/>
    <property type="molecule type" value="Genomic_DNA"/>
</dbReference>
<feature type="region of interest" description="Disordered" evidence="1">
    <location>
        <begin position="1"/>
        <end position="24"/>
    </location>
</feature>